<dbReference type="SUPFAM" id="SSF50978">
    <property type="entry name" value="WD40 repeat-like"/>
    <property type="match status" value="1"/>
</dbReference>
<dbReference type="SMART" id="SM00320">
    <property type="entry name" value="WD40"/>
    <property type="match status" value="1"/>
</dbReference>
<reference evidence="2 3" key="1">
    <citation type="journal article" date="2013" name="Curr. Biol.">
        <title>The Genome of the Foraminiferan Reticulomyxa filosa.</title>
        <authorList>
            <person name="Glockner G."/>
            <person name="Hulsmann N."/>
            <person name="Schleicher M."/>
            <person name="Noegel A.A."/>
            <person name="Eichinger L."/>
            <person name="Gallinger C."/>
            <person name="Pawlowski J."/>
            <person name="Sierra R."/>
            <person name="Euteneuer U."/>
            <person name="Pillet L."/>
            <person name="Moustafa A."/>
            <person name="Platzer M."/>
            <person name="Groth M."/>
            <person name="Szafranski K."/>
            <person name="Schliwa M."/>
        </authorList>
    </citation>
    <scope>NUCLEOTIDE SEQUENCE [LARGE SCALE GENOMIC DNA]</scope>
</reference>
<evidence type="ECO:0000313" key="3">
    <source>
        <dbReference type="Proteomes" id="UP000023152"/>
    </source>
</evidence>
<dbReference type="InterPro" id="IPR036322">
    <property type="entry name" value="WD40_repeat_dom_sf"/>
</dbReference>
<dbReference type="PROSITE" id="PS50082">
    <property type="entry name" value="WD_REPEATS_2"/>
    <property type="match status" value="1"/>
</dbReference>
<name>X6PBF8_RETFI</name>
<dbReference type="InterPro" id="IPR001680">
    <property type="entry name" value="WD40_rpt"/>
</dbReference>
<comment type="caution">
    <text evidence="2">The sequence shown here is derived from an EMBL/GenBank/DDBJ whole genome shotgun (WGS) entry which is preliminary data.</text>
</comment>
<feature type="repeat" description="WD" evidence="1">
    <location>
        <begin position="34"/>
        <end position="58"/>
    </location>
</feature>
<sequence>MFDTFCSSPKLFDIFTEHTKIMWRIDHLTFNDFQFICSGSDDKTVRAWDVDNNKQSFDGHLDNVNSFFLWNMIGGKSTRAQKYFQNKKFIDLLRKTYKIFNSIKSNYLSLEFVSSSKNIKSIHYCINTTFTNLKVHVKVIKNNELSEIVTWSDNTTLKKKGITRQYLKQFLFKTLIVQHHQITVQIFTKLS</sequence>
<dbReference type="InterPro" id="IPR015943">
    <property type="entry name" value="WD40/YVTN_repeat-like_dom_sf"/>
</dbReference>
<dbReference type="AlphaFoldDB" id="X6PBF8"/>
<proteinExistence type="predicted"/>
<keyword evidence="1" id="KW-0853">WD repeat</keyword>
<dbReference type="Gene3D" id="2.130.10.10">
    <property type="entry name" value="YVTN repeat-like/Quinoprotein amine dehydrogenase"/>
    <property type="match status" value="1"/>
</dbReference>
<organism evidence="2 3">
    <name type="scientific">Reticulomyxa filosa</name>
    <dbReference type="NCBI Taxonomy" id="46433"/>
    <lineage>
        <taxon>Eukaryota</taxon>
        <taxon>Sar</taxon>
        <taxon>Rhizaria</taxon>
        <taxon>Retaria</taxon>
        <taxon>Foraminifera</taxon>
        <taxon>Monothalamids</taxon>
        <taxon>Reticulomyxidae</taxon>
        <taxon>Reticulomyxa</taxon>
    </lineage>
</organism>
<accession>X6PBF8</accession>
<gene>
    <name evidence="2" type="ORF">RFI_02072</name>
</gene>
<evidence type="ECO:0000313" key="2">
    <source>
        <dbReference type="EMBL" id="ETO35002.1"/>
    </source>
</evidence>
<dbReference type="EMBL" id="ASPP01002045">
    <property type="protein sequence ID" value="ETO35002.1"/>
    <property type="molecule type" value="Genomic_DNA"/>
</dbReference>
<dbReference type="Proteomes" id="UP000023152">
    <property type="component" value="Unassembled WGS sequence"/>
</dbReference>
<keyword evidence="3" id="KW-1185">Reference proteome</keyword>
<protein>
    <submittedName>
        <fullName evidence="2">Uncharacterized protein</fullName>
    </submittedName>
</protein>
<evidence type="ECO:0000256" key="1">
    <source>
        <dbReference type="PROSITE-ProRule" id="PRU00221"/>
    </source>
</evidence>